<name>A0A512IZ22_9HYPH</name>
<evidence type="ECO:0000313" key="5">
    <source>
        <dbReference type="Proteomes" id="UP001156856"/>
    </source>
</evidence>
<evidence type="ECO:0000313" key="2">
    <source>
        <dbReference type="EMBL" id="GEP02958.1"/>
    </source>
</evidence>
<feature type="region of interest" description="Disordered" evidence="1">
    <location>
        <begin position="32"/>
        <end position="63"/>
    </location>
</feature>
<reference evidence="3" key="4">
    <citation type="submission" date="2023-01" db="EMBL/GenBank/DDBJ databases">
        <title>Draft genome sequence of Methylobacterium oxalidis strain NBRC 107715.</title>
        <authorList>
            <person name="Sun Q."/>
            <person name="Mori K."/>
        </authorList>
    </citation>
    <scope>NUCLEOTIDE SEQUENCE</scope>
    <source>
        <strain evidence="3">NBRC 107715</strain>
    </source>
</reference>
<evidence type="ECO:0000313" key="3">
    <source>
        <dbReference type="EMBL" id="GLS65891.1"/>
    </source>
</evidence>
<gene>
    <name evidence="3" type="ORF">GCM10007888_42730</name>
    <name evidence="2" type="ORF">MOX02_09960</name>
</gene>
<dbReference type="Proteomes" id="UP000321960">
    <property type="component" value="Unassembled WGS sequence"/>
</dbReference>
<proteinExistence type="predicted"/>
<sequence length="63" mass="6619">MSAATRAGDSISRAPSYQKYARSMAVVLAAPHAPPGHAEGNGRTGYTFLDESSRSDVQEPPSL</sequence>
<comment type="caution">
    <text evidence="2">The sequence shown here is derived from an EMBL/GenBank/DDBJ whole genome shotgun (WGS) entry which is preliminary data.</text>
</comment>
<reference evidence="2 4" key="3">
    <citation type="submission" date="2019-07" db="EMBL/GenBank/DDBJ databases">
        <title>Whole genome shotgun sequence of Methylobacterium oxalidis NBRC 107715.</title>
        <authorList>
            <person name="Hosoyama A."/>
            <person name="Uohara A."/>
            <person name="Ohji S."/>
            <person name="Ichikawa N."/>
        </authorList>
    </citation>
    <scope>NUCLEOTIDE SEQUENCE [LARGE SCALE GENOMIC DNA]</scope>
    <source>
        <strain evidence="2 4">NBRC 107715</strain>
    </source>
</reference>
<dbReference type="EMBL" id="BJZU01000015">
    <property type="protein sequence ID" value="GEP02958.1"/>
    <property type="molecule type" value="Genomic_DNA"/>
</dbReference>
<evidence type="ECO:0000313" key="4">
    <source>
        <dbReference type="Proteomes" id="UP000321960"/>
    </source>
</evidence>
<evidence type="ECO:0000256" key="1">
    <source>
        <dbReference type="SAM" id="MobiDB-lite"/>
    </source>
</evidence>
<dbReference type="Proteomes" id="UP001156856">
    <property type="component" value="Unassembled WGS sequence"/>
</dbReference>
<organism evidence="2 4">
    <name type="scientific">Methylobacterium oxalidis</name>
    <dbReference type="NCBI Taxonomy" id="944322"/>
    <lineage>
        <taxon>Bacteria</taxon>
        <taxon>Pseudomonadati</taxon>
        <taxon>Pseudomonadota</taxon>
        <taxon>Alphaproteobacteria</taxon>
        <taxon>Hyphomicrobiales</taxon>
        <taxon>Methylobacteriaceae</taxon>
        <taxon>Methylobacterium</taxon>
    </lineage>
</organism>
<dbReference type="AlphaFoldDB" id="A0A512IZ22"/>
<accession>A0A512IZ22</accession>
<dbReference type="EMBL" id="BSPK01000084">
    <property type="protein sequence ID" value="GLS65891.1"/>
    <property type="molecule type" value="Genomic_DNA"/>
</dbReference>
<keyword evidence="5" id="KW-1185">Reference proteome</keyword>
<protein>
    <submittedName>
        <fullName evidence="2">Uncharacterized protein</fullName>
    </submittedName>
</protein>
<reference evidence="3" key="1">
    <citation type="journal article" date="2014" name="Int. J. Syst. Evol. Microbiol.">
        <title>Complete genome of a new Firmicutes species belonging to the dominant human colonic microbiota ('Ruminococcus bicirculans') reveals two chromosomes and a selective capacity to utilize plant glucans.</title>
        <authorList>
            <consortium name="NISC Comparative Sequencing Program"/>
            <person name="Wegmann U."/>
            <person name="Louis P."/>
            <person name="Goesmann A."/>
            <person name="Henrissat B."/>
            <person name="Duncan S.H."/>
            <person name="Flint H.J."/>
        </authorList>
    </citation>
    <scope>NUCLEOTIDE SEQUENCE</scope>
    <source>
        <strain evidence="3">NBRC 107715</strain>
    </source>
</reference>
<reference evidence="5" key="2">
    <citation type="journal article" date="2019" name="Int. J. Syst. Evol. Microbiol.">
        <title>The Global Catalogue of Microorganisms (GCM) 10K type strain sequencing project: providing services to taxonomists for standard genome sequencing and annotation.</title>
        <authorList>
            <consortium name="The Broad Institute Genomics Platform"/>
            <consortium name="The Broad Institute Genome Sequencing Center for Infectious Disease"/>
            <person name="Wu L."/>
            <person name="Ma J."/>
        </authorList>
    </citation>
    <scope>NUCLEOTIDE SEQUENCE [LARGE SCALE GENOMIC DNA]</scope>
    <source>
        <strain evidence="5">NBRC 107715</strain>
    </source>
</reference>